<evidence type="ECO:0000256" key="6">
    <source>
        <dbReference type="ARBA" id="ARBA00023077"/>
    </source>
</evidence>
<evidence type="ECO:0008006" key="17">
    <source>
        <dbReference type="Google" id="ProtNLM"/>
    </source>
</evidence>
<keyword evidence="4 10" id="KW-1134">Transmembrane beta strand</keyword>
<dbReference type="Pfam" id="PF00593">
    <property type="entry name" value="TonB_dep_Rec_b-barrel"/>
    <property type="match status" value="1"/>
</dbReference>
<gene>
    <name evidence="15" type="ORF">C1O66_18670</name>
</gene>
<evidence type="ECO:0000256" key="1">
    <source>
        <dbReference type="ARBA" id="ARBA00004571"/>
    </source>
</evidence>
<reference evidence="15 16" key="1">
    <citation type="submission" date="2018-01" db="EMBL/GenBank/DDBJ databases">
        <title>Draft genome sequence of Paucibacter aquatile CR182 isolated from freshwater of the Nakdong River.</title>
        <authorList>
            <person name="Choi A."/>
            <person name="Chung E.J."/>
        </authorList>
    </citation>
    <scope>NUCLEOTIDE SEQUENCE [LARGE SCALE GENOMIC DNA]</scope>
    <source>
        <strain evidence="15 16">CR182</strain>
    </source>
</reference>
<keyword evidence="16" id="KW-1185">Reference proteome</keyword>
<dbReference type="InterPro" id="IPR036942">
    <property type="entry name" value="Beta-barrel_TonB_sf"/>
</dbReference>
<dbReference type="InterPro" id="IPR037066">
    <property type="entry name" value="Plug_dom_sf"/>
</dbReference>
<evidence type="ECO:0000313" key="16">
    <source>
        <dbReference type="Proteomes" id="UP000235916"/>
    </source>
</evidence>
<evidence type="ECO:0000259" key="13">
    <source>
        <dbReference type="Pfam" id="PF00593"/>
    </source>
</evidence>
<feature type="domain" description="TonB-dependent receptor plug" evidence="14">
    <location>
        <begin position="81"/>
        <end position="200"/>
    </location>
</feature>
<keyword evidence="5 10" id="KW-0812">Transmembrane</keyword>
<sequence>MVGVSPDARPPKPGAKPPIPSKNRWRVFVQQQRHHLIALAVFSLAASVQAQSSATASAPVASTEKLERIEVTGSSIKRVDKETASPVQILSAEDIARSGASSVADLMRLLPAVTGGGQVDSTSTSFSEGVATVSMRGLGSASTLTLINGRRMAATATANPNAGQSTLYNLNNIPLAAIERVEVLKDGASAVYGSDAIAGVVNFILKKEYQGLEGKLSTSGATSGGFTSSTASLFGGFGDLVQQRFNVMVGLDLSRRGETPVSRLDGISYEEWQLASTSATTGLPGDIYRPDSAITFAPNFWRETGVGTGAYNTTTPLVPKSCPAPSQLSTTILANGAPACAMDTSIYERFTDPSKSAKLFARGNFWISEDLSASVEAAFSRIENSYVSSSGFATLGSGLSEWFDPKGNRRTFRHVMAANHPDNPLFQADPNNKLRVLTSARLGDIPRDSRVNQDDVRLVLDLSGSHFGWDWNGGGLYNKSKREEVETGMIHSLKAQAALDKYRFGGQNSPELLAQISPTSTNTGETKVSILNFKGSREIGRLAGGMAGLALGLEHRRESISMIPDADLDAGNFVGRGGSKANGSRQVSSAFAEVVAPVLQSLSLEAAVRVDKYSDFGNSTTPKLGFKWTPMKTFAVRGTAASGFRAPSLSQMSESSVTSFQSIGTWRDALRCPLGTDGLPAKIPGATGYDSQLANECNRNASSGNSRTIAAFIVANPALRPETSRSYTLGLVFAPFDSLNGTFDVYQITRKNEVDRLSSSDVLQRLYENGDLSYANDVIRSADSTTALKDAQGKVIPGTERIALVKRKYLNLGQTQVRGADLELTHRATFENGGRLNSSLFLGYVHSYRFQRDKGLPMVDINDSMADDLPKYKARVNASYKLDKVTVTAAVNYLHSMGLPRYNTLTGVRDTCNPSYAASANQMAALGGDCRVASLTTLDLGMGVQLTKGLNVRATVLNVFDKKAPYSPTFDLYGWDKGQHSAAGQSLSLSASYSFK</sequence>
<dbReference type="GO" id="GO:0009279">
    <property type="term" value="C:cell outer membrane"/>
    <property type="evidence" value="ECO:0007669"/>
    <property type="project" value="UniProtKB-SubCell"/>
</dbReference>
<dbReference type="PANTHER" id="PTHR47234">
    <property type="match status" value="1"/>
</dbReference>
<dbReference type="SUPFAM" id="SSF56935">
    <property type="entry name" value="Porins"/>
    <property type="match status" value="1"/>
</dbReference>
<dbReference type="InterPro" id="IPR039426">
    <property type="entry name" value="TonB-dep_rcpt-like"/>
</dbReference>
<dbReference type="Proteomes" id="UP000235916">
    <property type="component" value="Unassembled WGS sequence"/>
</dbReference>
<dbReference type="PROSITE" id="PS52016">
    <property type="entry name" value="TONB_DEPENDENT_REC_3"/>
    <property type="match status" value="1"/>
</dbReference>
<evidence type="ECO:0000259" key="14">
    <source>
        <dbReference type="Pfam" id="PF07715"/>
    </source>
</evidence>
<evidence type="ECO:0000256" key="7">
    <source>
        <dbReference type="ARBA" id="ARBA00023136"/>
    </source>
</evidence>
<evidence type="ECO:0000256" key="10">
    <source>
        <dbReference type="PROSITE-ProRule" id="PRU01360"/>
    </source>
</evidence>
<accession>A0A2N8L0X6</accession>
<evidence type="ECO:0000256" key="4">
    <source>
        <dbReference type="ARBA" id="ARBA00022452"/>
    </source>
</evidence>
<name>A0A2N8L0X6_9BURK</name>
<comment type="similarity">
    <text evidence="2 10 11">Belongs to the TonB-dependent receptor family.</text>
</comment>
<protein>
    <recommendedName>
        <fullName evidence="17">TonB-dependent receptor</fullName>
    </recommendedName>
</protein>
<dbReference type="Pfam" id="PF07715">
    <property type="entry name" value="Plug"/>
    <property type="match status" value="1"/>
</dbReference>
<comment type="caution">
    <text evidence="15">The sequence shown here is derived from an EMBL/GenBank/DDBJ whole genome shotgun (WGS) entry which is preliminary data.</text>
</comment>
<feature type="region of interest" description="Disordered" evidence="12">
    <location>
        <begin position="1"/>
        <end position="22"/>
    </location>
</feature>
<keyword evidence="7 10" id="KW-0472">Membrane</keyword>
<evidence type="ECO:0000256" key="5">
    <source>
        <dbReference type="ARBA" id="ARBA00022692"/>
    </source>
</evidence>
<dbReference type="InterPro" id="IPR000531">
    <property type="entry name" value="Beta-barrel_TonB"/>
</dbReference>
<dbReference type="CDD" id="cd01347">
    <property type="entry name" value="ligand_gated_channel"/>
    <property type="match status" value="1"/>
</dbReference>
<dbReference type="PANTHER" id="PTHR47234:SF2">
    <property type="entry name" value="TONB-DEPENDENT RECEPTOR"/>
    <property type="match status" value="1"/>
</dbReference>
<evidence type="ECO:0000256" key="11">
    <source>
        <dbReference type="RuleBase" id="RU003357"/>
    </source>
</evidence>
<dbReference type="Gene3D" id="2.170.130.10">
    <property type="entry name" value="TonB-dependent receptor, plug domain"/>
    <property type="match status" value="1"/>
</dbReference>
<evidence type="ECO:0000256" key="12">
    <source>
        <dbReference type="SAM" id="MobiDB-lite"/>
    </source>
</evidence>
<keyword evidence="9 10" id="KW-0998">Cell outer membrane</keyword>
<feature type="compositionally biased region" description="Pro residues" evidence="12">
    <location>
        <begin position="11"/>
        <end position="20"/>
    </location>
</feature>
<feature type="domain" description="TonB-dependent receptor-like beta-barrel" evidence="13">
    <location>
        <begin position="422"/>
        <end position="959"/>
    </location>
</feature>
<dbReference type="Gene3D" id="2.40.170.20">
    <property type="entry name" value="TonB-dependent receptor, beta-barrel domain"/>
    <property type="match status" value="1"/>
</dbReference>
<organism evidence="15 16">
    <name type="scientific">Kinneretia aquatilis</name>
    <dbReference type="NCBI Taxonomy" id="2070761"/>
    <lineage>
        <taxon>Bacteria</taxon>
        <taxon>Pseudomonadati</taxon>
        <taxon>Pseudomonadota</taxon>
        <taxon>Betaproteobacteria</taxon>
        <taxon>Burkholderiales</taxon>
        <taxon>Sphaerotilaceae</taxon>
        <taxon>Roseateles</taxon>
    </lineage>
</organism>
<comment type="subcellular location">
    <subcellularLocation>
        <location evidence="1 10">Cell outer membrane</location>
        <topology evidence="1 10">Multi-pass membrane protein</topology>
    </subcellularLocation>
</comment>
<evidence type="ECO:0000256" key="3">
    <source>
        <dbReference type="ARBA" id="ARBA00022448"/>
    </source>
</evidence>
<keyword evidence="6 11" id="KW-0798">TonB box</keyword>
<dbReference type="OrthoDB" id="8530571at2"/>
<dbReference type="EMBL" id="POSP01000003">
    <property type="protein sequence ID" value="PND39353.1"/>
    <property type="molecule type" value="Genomic_DNA"/>
</dbReference>
<keyword evidence="3 10" id="KW-0813">Transport</keyword>
<dbReference type="AlphaFoldDB" id="A0A2N8L0X6"/>
<proteinExistence type="inferred from homology"/>
<dbReference type="InterPro" id="IPR012910">
    <property type="entry name" value="Plug_dom"/>
</dbReference>
<evidence type="ECO:0000256" key="8">
    <source>
        <dbReference type="ARBA" id="ARBA00023170"/>
    </source>
</evidence>
<evidence type="ECO:0000256" key="9">
    <source>
        <dbReference type="ARBA" id="ARBA00023237"/>
    </source>
</evidence>
<keyword evidence="8" id="KW-0675">Receptor</keyword>
<evidence type="ECO:0000256" key="2">
    <source>
        <dbReference type="ARBA" id="ARBA00009810"/>
    </source>
</evidence>
<evidence type="ECO:0000313" key="15">
    <source>
        <dbReference type="EMBL" id="PND39353.1"/>
    </source>
</evidence>